<dbReference type="SUPFAM" id="SSF48498">
    <property type="entry name" value="Tetracyclin repressor-like, C-terminal domain"/>
    <property type="match status" value="1"/>
</dbReference>
<dbReference type="InterPro" id="IPR001647">
    <property type="entry name" value="HTH_TetR"/>
</dbReference>
<dbReference type="Pfam" id="PF17920">
    <property type="entry name" value="TetR_C_16"/>
    <property type="match status" value="1"/>
</dbReference>
<dbReference type="Proteomes" id="UP000035065">
    <property type="component" value="Unassembled WGS sequence"/>
</dbReference>
<proteinExistence type="predicted"/>
<sequence>MSDDAPARTGRRTGDSTTRDEILAAARKLFSQSGFAKSSMRAIATEAGVDVALVSYYFGSKRGLFAAAMAIPGDPVARVTAAIEGPRDQLGTRLITAFTTLWESDDAGPALHTMLRSAANDEGAAKAFGGFASDEMMPILSETVGLSEETVRAVASCIFGLALMRYLVGAPAFTSMTTQEIIDDFGPRIQAIIDL</sequence>
<dbReference type="PANTHER" id="PTHR30055">
    <property type="entry name" value="HTH-TYPE TRANSCRIPTIONAL REGULATOR RUTR"/>
    <property type="match status" value="1"/>
</dbReference>
<organism evidence="4 5">
    <name type="scientific">Gordonia neofelifaecis NRRL B-59395</name>
    <dbReference type="NCBI Taxonomy" id="644548"/>
    <lineage>
        <taxon>Bacteria</taxon>
        <taxon>Bacillati</taxon>
        <taxon>Actinomycetota</taxon>
        <taxon>Actinomycetes</taxon>
        <taxon>Mycobacteriales</taxon>
        <taxon>Gordoniaceae</taxon>
        <taxon>Gordonia</taxon>
    </lineage>
</organism>
<dbReference type="InterPro" id="IPR036271">
    <property type="entry name" value="Tet_transcr_reg_TetR-rel_C_sf"/>
</dbReference>
<reference evidence="4 5" key="1">
    <citation type="journal article" date="2011" name="J. Bacteriol.">
        <title>Draft Genome Sequence of Gordonia neofelifaecis NRRL B-59395, a Cholesterol-Degrading Actinomycete.</title>
        <authorList>
            <person name="Ge F."/>
            <person name="Li W."/>
            <person name="Chen G."/>
            <person name="Liu Y."/>
            <person name="Zhang G."/>
            <person name="Yong B."/>
            <person name="Wang Q."/>
            <person name="Wang N."/>
            <person name="Huang Z."/>
            <person name="Li W."/>
            <person name="Wang J."/>
            <person name="Wu C."/>
            <person name="Xie Q."/>
            <person name="Liu G."/>
        </authorList>
    </citation>
    <scope>NUCLEOTIDE SEQUENCE [LARGE SCALE GENOMIC DNA]</scope>
    <source>
        <strain evidence="4 5">NRRL B-59395</strain>
    </source>
</reference>
<dbReference type="GO" id="GO:0000976">
    <property type="term" value="F:transcription cis-regulatory region binding"/>
    <property type="evidence" value="ECO:0007669"/>
    <property type="project" value="TreeGrafter"/>
</dbReference>
<dbReference type="eggNOG" id="COG1309">
    <property type="taxonomic scope" value="Bacteria"/>
</dbReference>
<keyword evidence="1 2" id="KW-0238">DNA-binding</keyword>
<dbReference type="InterPro" id="IPR050109">
    <property type="entry name" value="HTH-type_TetR-like_transc_reg"/>
</dbReference>
<dbReference type="RefSeq" id="WP_009680953.1">
    <property type="nucleotide sequence ID" value="NZ_AEUD01000023.1"/>
</dbReference>
<evidence type="ECO:0000313" key="5">
    <source>
        <dbReference type="Proteomes" id="UP000035065"/>
    </source>
</evidence>
<accession>F1YPB1</accession>
<evidence type="ECO:0000259" key="3">
    <source>
        <dbReference type="PROSITE" id="PS50977"/>
    </source>
</evidence>
<dbReference type="SUPFAM" id="SSF46689">
    <property type="entry name" value="Homeodomain-like"/>
    <property type="match status" value="1"/>
</dbReference>
<feature type="DNA-binding region" description="H-T-H motif" evidence="2">
    <location>
        <begin position="39"/>
        <end position="58"/>
    </location>
</feature>
<dbReference type="Gene3D" id="1.10.357.10">
    <property type="entry name" value="Tetracycline Repressor, domain 2"/>
    <property type="match status" value="1"/>
</dbReference>
<feature type="domain" description="HTH tetR-type" evidence="3">
    <location>
        <begin position="16"/>
        <end position="76"/>
    </location>
</feature>
<dbReference type="PANTHER" id="PTHR30055:SF235">
    <property type="entry name" value="TRANSCRIPTIONAL REGULATORY PROTEIN"/>
    <property type="match status" value="1"/>
</dbReference>
<name>F1YPB1_9ACTN</name>
<dbReference type="PRINTS" id="PR00455">
    <property type="entry name" value="HTHTETR"/>
</dbReference>
<dbReference type="OrthoDB" id="3210235at2"/>
<dbReference type="Pfam" id="PF00440">
    <property type="entry name" value="TetR_N"/>
    <property type="match status" value="1"/>
</dbReference>
<dbReference type="AlphaFoldDB" id="F1YPB1"/>
<gene>
    <name evidence="4" type="ORF">SCNU_18808</name>
</gene>
<dbReference type="GO" id="GO:0003700">
    <property type="term" value="F:DNA-binding transcription factor activity"/>
    <property type="evidence" value="ECO:0007669"/>
    <property type="project" value="TreeGrafter"/>
</dbReference>
<dbReference type="PROSITE" id="PS50977">
    <property type="entry name" value="HTH_TETR_2"/>
    <property type="match status" value="1"/>
</dbReference>
<dbReference type="Gene3D" id="1.10.10.60">
    <property type="entry name" value="Homeodomain-like"/>
    <property type="match status" value="1"/>
</dbReference>
<dbReference type="InterPro" id="IPR009057">
    <property type="entry name" value="Homeodomain-like_sf"/>
</dbReference>
<dbReference type="STRING" id="644548.SCNU_18808"/>
<keyword evidence="5" id="KW-1185">Reference proteome</keyword>
<dbReference type="InterPro" id="IPR041678">
    <property type="entry name" value="TetR_C_16"/>
</dbReference>
<protein>
    <submittedName>
        <fullName evidence="4">Transcriptional regulator, TetR family protein</fullName>
    </submittedName>
</protein>
<evidence type="ECO:0000313" key="4">
    <source>
        <dbReference type="EMBL" id="EGD53431.1"/>
    </source>
</evidence>
<comment type="caution">
    <text evidence="4">The sequence shown here is derived from an EMBL/GenBank/DDBJ whole genome shotgun (WGS) entry which is preliminary data.</text>
</comment>
<dbReference type="EMBL" id="AEUD01000023">
    <property type="protein sequence ID" value="EGD53431.1"/>
    <property type="molecule type" value="Genomic_DNA"/>
</dbReference>
<evidence type="ECO:0000256" key="2">
    <source>
        <dbReference type="PROSITE-ProRule" id="PRU00335"/>
    </source>
</evidence>
<evidence type="ECO:0000256" key="1">
    <source>
        <dbReference type="ARBA" id="ARBA00023125"/>
    </source>
</evidence>